<dbReference type="Proteomes" id="UP000321479">
    <property type="component" value="Chromosome"/>
</dbReference>
<accession>A0A5B8UW49</accession>
<reference evidence="2 3" key="1">
    <citation type="journal article" date="2017" name="Curr. Microbiol.">
        <title>Mucilaginibacter ginsenosidivorans sp. nov., Isolated from Soil of Ginseng Field.</title>
        <authorList>
            <person name="Kim M.M."/>
            <person name="Siddiqi M.Z."/>
            <person name="Im W.T."/>
        </authorList>
    </citation>
    <scope>NUCLEOTIDE SEQUENCE [LARGE SCALE GENOMIC DNA]</scope>
    <source>
        <strain evidence="2 3">Gsoil 3017</strain>
    </source>
</reference>
<proteinExistence type="predicted"/>
<dbReference type="OrthoDB" id="333383at2"/>
<dbReference type="EMBL" id="CP042436">
    <property type="protein sequence ID" value="QEC63183.1"/>
    <property type="molecule type" value="Genomic_DNA"/>
</dbReference>
<name>A0A5B8UW49_9SPHI</name>
<keyword evidence="3" id="KW-1185">Reference proteome</keyword>
<sequence length="118" mass="13706">MITREQALAFAHDWVEAWNAHDLSRVLEHYEEDFEMSSPVMIQLGESETGTLKGKDKVGAYWKNAMVKYPDLHFKLIEVLSSVNSIVIYYHTINNKLSAEFFMFNEKGKVYKAIGHYN</sequence>
<dbReference type="AlphaFoldDB" id="A0A5B8UW49"/>
<dbReference type="KEGG" id="mgin:FRZ54_11540"/>
<evidence type="ECO:0000313" key="2">
    <source>
        <dbReference type="EMBL" id="QEC63183.1"/>
    </source>
</evidence>
<evidence type="ECO:0000259" key="1">
    <source>
        <dbReference type="Pfam" id="PF12680"/>
    </source>
</evidence>
<dbReference type="InterPro" id="IPR037401">
    <property type="entry name" value="SnoaL-like"/>
</dbReference>
<protein>
    <submittedName>
        <fullName evidence="2">Nuclear transport factor 2 family protein</fullName>
    </submittedName>
</protein>
<dbReference type="Pfam" id="PF12680">
    <property type="entry name" value="SnoaL_2"/>
    <property type="match status" value="1"/>
</dbReference>
<gene>
    <name evidence="2" type="ORF">FRZ54_11540</name>
</gene>
<dbReference type="Gene3D" id="3.10.450.50">
    <property type="match status" value="1"/>
</dbReference>
<dbReference type="InterPro" id="IPR032710">
    <property type="entry name" value="NTF2-like_dom_sf"/>
</dbReference>
<dbReference type="SUPFAM" id="SSF54427">
    <property type="entry name" value="NTF2-like"/>
    <property type="match status" value="1"/>
</dbReference>
<evidence type="ECO:0000313" key="3">
    <source>
        <dbReference type="Proteomes" id="UP000321479"/>
    </source>
</evidence>
<feature type="domain" description="SnoaL-like" evidence="1">
    <location>
        <begin position="12"/>
        <end position="92"/>
    </location>
</feature>
<organism evidence="2 3">
    <name type="scientific">Mucilaginibacter ginsenosidivorans</name>
    <dbReference type="NCBI Taxonomy" id="398053"/>
    <lineage>
        <taxon>Bacteria</taxon>
        <taxon>Pseudomonadati</taxon>
        <taxon>Bacteroidota</taxon>
        <taxon>Sphingobacteriia</taxon>
        <taxon>Sphingobacteriales</taxon>
        <taxon>Sphingobacteriaceae</taxon>
        <taxon>Mucilaginibacter</taxon>
    </lineage>
</organism>
<dbReference type="RefSeq" id="WP_147031759.1">
    <property type="nucleotide sequence ID" value="NZ_CP042436.1"/>
</dbReference>